<keyword evidence="5" id="KW-0547">Nucleotide-binding</keyword>
<evidence type="ECO:0000256" key="9">
    <source>
        <dbReference type="ARBA" id="ARBA00022842"/>
    </source>
</evidence>
<keyword evidence="6" id="KW-0418">Kinase</keyword>
<proteinExistence type="inferred from homology"/>
<keyword evidence="10" id="KW-0119">Carbohydrate metabolism</keyword>
<dbReference type="SUPFAM" id="SSF53067">
    <property type="entry name" value="Actin-like ATPase domain"/>
    <property type="match status" value="1"/>
</dbReference>
<dbReference type="CDD" id="cd24067">
    <property type="entry name" value="ASKHA_NBD_ROK_BsFRK-like"/>
    <property type="match status" value="1"/>
</dbReference>
<dbReference type="FunFam" id="3.30.420.40:FF:000153">
    <property type="entry name" value="Putative fructokinase"/>
    <property type="match status" value="1"/>
</dbReference>
<evidence type="ECO:0000256" key="3">
    <source>
        <dbReference type="ARBA" id="ARBA00022679"/>
    </source>
</evidence>
<sequence>MLFGSIEAGGTKFVCAIGNEKGIILEKEVFETLDPESTMNNVITFFKNKNILALGVGSFGPLQLNKRKDKYGYITTTPKKLWQNYNLLGKLRESFNIPIGLDTDVNIAALGEYIYGAAKGLNSCFYMTVGTGIGAGIVSEGKIIHGLLHPEVGHIMVPMEKTDNFIGICPFHKNCLEGFASGPAIEKRWNMKGTKIPKDHKCWDLESYYLAFAVSQAVLMYSPEKIILGGGVMKQEHLFPKIRKKVIEILGNYIKVEEITHNIDSYIVYPVLGENAGICGGLALAIKEYKKWRKKNVPFKI</sequence>
<dbReference type="RefSeq" id="WP_187422893.1">
    <property type="nucleotide sequence ID" value="NZ_CP060637.1"/>
</dbReference>
<evidence type="ECO:0000256" key="2">
    <source>
        <dbReference type="ARBA" id="ARBA00006479"/>
    </source>
</evidence>
<evidence type="ECO:0000256" key="7">
    <source>
        <dbReference type="ARBA" id="ARBA00022833"/>
    </source>
</evidence>
<dbReference type="PROSITE" id="PS01125">
    <property type="entry name" value="ROK"/>
    <property type="match status" value="1"/>
</dbReference>
<name>A0A7G9GWV1_9FUSO</name>
<keyword evidence="8" id="KW-0067">ATP-binding</keyword>
<evidence type="ECO:0000256" key="11">
    <source>
        <dbReference type="ARBA" id="ARBA00038887"/>
    </source>
</evidence>
<dbReference type="InterPro" id="IPR051804">
    <property type="entry name" value="Carb_Metab_Reg_Kinase/Isom"/>
</dbReference>
<evidence type="ECO:0000313" key="14">
    <source>
        <dbReference type="Proteomes" id="UP000515913"/>
    </source>
</evidence>
<keyword evidence="9" id="KW-0460">Magnesium</keyword>
<comment type="catalytic activity">
    <reaction evidence="12">
        <text>D-fructose + ATP = D-fructose 6-phosphate + ADP + H(+)</text>
        <dbReference type="Rhea" id="RHEA:16125"/>
        <dbReference type="ChEBI" id="CHEBI:15378"/>
        <dbReference type="ChEBI" id="CHEBI:30616"/>
        <dbReference type="ChEBI" id="CHEBI:37721"/>
        <dbReference type="ChEBI" id="CHEBI:61527"/>
        <dbReference type="ChEBI" id="CHEBI:456216"/>
        <dbReference type="EC" id="2.7.1.4"/>
    </reaction>
</comment>
<evidence type="ECO:0000256" key="8">
    <source>
        <dbReference type="ARBA" id="ARBA00022840"/>
    </source>
</evidence>
<dbReference type="KEGG" id="fho:H9Q81_00115"/>
<dbReference type="AlphaFoldDB" id="A0A7G9GWV1"/>
<keyword evidence="14" id="KW-1185">Reference proteome</keyword>
<evidence type="ECO:0000256" key="5">
    <source>
        <dbReference type="ARBA" id="ARBA00022741"/>
    </source>
</evidence>
<dbReference type="InterPro" id="IPR043129">
    <property type="entry name" value="ATPase_NBD"/>
</dbReference>
<dbReference type="EMBL" id="CP060637">
    <property type="protein sequence ID" value="QNM15283.1"/>
    <property type="molecule type" value="Genomic_DNA"/>
</dbReference>
<dbReference type="Proteomes" id="UP000515913">
    <property type="component" value="Chromosome"/>
</dbReference>
<reference evidence="13 14" key="1">
    <citation type="submission" date="2020-08" db="EMBL/GenBank/DDBJ databases">
        <authorList>
            <person name="Liu C."/>
            <person name="Sun Q."/>
        </authorList>
    </citation>
    <scope>NUCLEOTIDE SEQUENCE [LARGE SCALE GENOMIC DNA]</scope>
    <source>
        <strain evidence="13 14">NSJ-57</strain>
    </source>
</reference>
<evidence type="ECO:0000256" key="10">
    <source>
        <dbReference type="ARBA" id="ARBA00023277"/>
    </source>
</evidence>
<dbReference type="PANTHER" id="PTHR42742:SF3">
    <property type="entry name" value="FRUCTOKINASE"/>
    <property type="match status" value="1"/>
</dbReference>
<dbReference type="GO" id="GO:0046872">
    <property type="term" value="F:metal ion binding"/>
    <property type="evidence" value="ECO:0007669"/>
    <property type="project" value="UniProtKB-KW"/>
</dbReference>
<dbReference type="PANTHER" id="PTHR42742">
    <property type="entry name" value="TRANSCRIPTIONAL REPRESSOR MPRA"/>
    <property type="match status" value="1"/>
</dbReference>
<dbReference type="InterPro" id="IPR049874">
    <property type="entry name" value="ROK_cs"/>
</dbReference>
<evidence type="ECO:0000256" key="12">
    <source>
        <dbReference type="ARBA" id="ARBA00048451"/>
    </source>
</evidence>
<accession>A0A7G9GWV1</accession>
<dbReference type="FunFam" id="3.30.420.40:FF:000136">
    <property type="entry name" value="Putative fructokinase"/>
    <property type="match status" value="1"/>
</dbReference>
<keyword evidence="3" id="KW-0808">Transferase</keyword>
<dbReference type="Pfam" id="PF00480">
    <property type="entry name" value="ROK"/>
    <property type="match status" value="1"/>
</dbReference>
<organism evidence="13 14">
    <name type="scientific">Fusobacterium hominis</name>
    <dbReference type="NCBI Taxonomy" id="2764326"/>
    <lineage>
        <taxon>Bacteria</taxon>
        <taxon>Fusobacteriati</taxon>
        <taxon>Fusobacteriota</taxon>
        <taxon>Fusobacteriia</taxon>
        <taxon>Fusobacteriales</taxon>
        <taxon>Fusobacteriaceae</taxon>
        <taxon>Fusobacterium</taxon>
    </lineage>
</organism>
<evidence type="ECO:0000256" key="6">
    <source>
        <dbReference type="ARBA" id="ARBA00022777"/>
    </source>
</evidence>
<dbReference type="GO" id="GO:0008865">
    <property type="term" value="F:fructokinase activity"/>
    <property type="evidence" value="ECO:0007669"/>
    <property type="project" value="UniProtKB-EC"/>
</dbReference>
<evidence type="ECO:0000313" key="13">
    <source>
        <dbReference type="EMBL" id="QNM15283.1"/>
    </source>
</evidence>
<keyword evidence="4" id="KW-0479">Metal-binding</keyword>
<comment type="cofactor">
    <cofactor evidence="1">
        <name>Mg(2+)</name>
        <dbReference type="ChEBI" id="CHEBI:18420"/>
    </cofactor>
</comment>
<gene>
    <name evidence="13" type="ORF">H9Q81_00115</name>
</gene>
<dbReference type="EC" id="2.7.1.4" evidence="11"/>
<dbReference type="GO" id="GO:0005524">
    <property type="term" value="F:ATP binding"/>
    <property type="evidence" value="ECO:0007669"/>
    <property type="project" value="UniProtKB-KW"/>
</dbReference>
<keyword evidence="7" id="KW-0862">Zinc</keyword>
<evidence type="ECO:0000256" key="1">
    <source>
        <dbReference type="ARBA" id="ARBA00001946"/>
    </source>
</evidence>
<protein>
    <recommendedName>
        <fullName evidence="11">fructokinase</fullName>
        <ecNumber evidence="11">2.7.1.4</ecNumber>
    </recommendedName>
</protein>
<evidence type="ECO:0000256" key="4">
    <source>
        <dbReference type="ARBA" id="ARBA00022723"/>
    </source>
</evidence>
<dbReference type="Gene3D" id="3.30.420.40">
    <property type="match status" value="2"/>
</dbReference>
<comment type="similarity">
    <text evidence="2">Belongs to the ROK (NagC/XylR) family.</text>
</comment>
<dbReference type="InterPro" id="IPR000600">
    <property type="entry name" value="ROK"/>
</dbReference>